<accession>G2YVT8</accession>
<protein>
    <submittedName>
        <fullName evidence="1">Uncharacterized protein</fullName>
    </submittedName>
</protein>
<organism evidence="1 2">
    <name type="scientific">Botryotinia fuckeliana (strain T4)</name>
    <name type="common">Noble rot fungus</name>
    <name type="synonym">Botrytis cinerea</name>
    <dbReference type="NCBI Taxonomy" id="999810"/>
    <lineage>
        <taxon>Eukaryota</taxon>
        <taxon>Fungi</taxon>
        <taxon>Dikarya</taxon>
        <taxon>Ascomycota</taxon>
        <taxon>Pezizomycotina</taxon>
        <taxon>Leotiomycetes</taxon>
        <taxon>Helotiales</taxon>
        <taxon>Sclerotiniaceae</taxon>
        <taxon>Botrytis</taxon>
    </lineage>
</organism>
<sequence>MKREIIKSGWEAIVSGYEVLVEMNQYARTETETLRATLPVQRKAPRSTNFKIAQARLKPSPTNHNAYELASFVSFDFDTWETGSQQRDCDRIRLLAPKCLCFIVHSDVSTLATSVHLDPIRISFFDKILRCRYKDPGIAHLHLLSVRQEDRLRACLGSRLLVNLEYFNDFVIKHSSV</sequence>
<dbReference type="InParanoid" id="G2YVT8"/>
<evidence type="ECO:0000313" key="1">
    <source>
        <dbReference type="EMBL" id="CCD55736.1"/>
    </source>
</evidence>
<reference evidence="2" key="1">
    <citation type="journal article" date="2011" name="PLoS Genet.">
        <title>Genomic analysis of the necrotrophic fungal pathogens Sclerotinia sclerotiorum and Botrytis cinerea.</title>
        <authorList>
            <person name="Amselem J."/>
            <person name="Cuomo C.A."/>
            <person name="van Kan J.A."/>
            <person name="Viaud M."/>
            <person name="Benito E.P."/>
            <person name="Couloux A."/>
            <person name="Coutinho P.M."/>
            <person name="de Vries R.P."/>
            <person name="Dyer P.S."/>
            <person name="Fillinger S."/>
            <person name="Fournier E."/>
            <person name="Gout L."/>
            <person name="Hahn M."/>
            <person name="Kohn L."/>
            <person name="Lapalu N."/>
            <person name="Plummer K.M."/>
            <person name="Pradier J.M."/>
            <person name="Quevillon E."/>
            <person name="Sharon A."/>
            <person name="Simon A."/>
            <person name="ten Have A."/>
            <person name="Tudzynski B."/>
            <person name="Tudzynski P."/>
            <person name="Wincker P."/>
            <person name="Andrew M."/>
            <person name="Anthouard V."/>
            <person name="Beever R.E."/>
            <person name="Beffa R."/>
            <person name="Benoit I."/>
            <person name="Bouzid O."/>
            <person name="Brault B."/>
            <person name="Chen Z."/>
            <person name="Choquer M."/>
            <person name="Collemare J."/>
            <person name="Cotton P."/>
            <person name="Danchin E.G."/>
            <person name="Da Silva C."/>
            <person name="Gautier A."/>
            <person name="Giraud C."/>
            <person name="Giraud T."/>
            <person name="Gonzalez C."/>
            <person name="Grossetete S."/>
            <person name="Guldener U."/>
            <person name="Henrissat B."/>
            <person name="Howlett B.J."/>
            <person name="Kodira C."/>
            <person name="Kretschmer M."/>
            <person name="Lappartient A."/>
            <person name="Leroch M."/>
            <person name="Levis C."/>
            <person name="Mauceli E."/>
            <person name="Neuveglise C."/>
            <person name="Oeser B."/>
            <person name="Pearson M."/>
            <person name="Poulain J."/>
            <person name="Poussereau N."/>
            <person name="Quesneville H."/>
            <person name="Rascle C."/>
            <person name="Schumacher J."/>
            <person name="Segurens B."/>
            <person name="Sexton A."/>
            <person name="Silva E."/>
            <person name="Sirven C."/>
            <person name="Soanes D.M."/>
            <person name="Talbot N.J."/>
            <person name="Templeton M."/>
            <person name="Yandava C."/>
            <person name="Yarden O."/>
            <person name="Zeng Q."/>
            <person name="Rollins J.A."/>
            <person name="Lebrun M.H."/>
            <person name="Dickman M."/>
        </authorList>
    </citation>
    <scope>NUCLEOTIDE SEQUENCE [LARGE SCALE GENOMIC DNA]</scope>
    <source>
        <strain evidence="2">T4</strain>
    </source>
</reference>
<gene>
    <name evidence="1" type="ORF">BofuT4_P152980.1</name>
</gene>
<dbReference type="Proteomes" id="UP000008177">
    <property type="component" value="Unplaced contigs"/>
</dbReference>
<name>G2YVT8_BOTF4</name>
<dbReference type="AlphaFoldDB" id="G2YVT8"/>
<proteinExistence type="predicted"/>
<dbReference type="HOGENOM" id="CLU_1517661_0_0_1"/>
<dbReference type="EMBL" id="FQ790357">
    <property type="protein sequence ID" value="CCD55736.1"/>
    <property type="molecule type" value="Genomic_DNA"/>
</dbReference>
<evidence type="ECO:0000313" key="2">
    <source>
        <dbReference type="Proteomes" id="UP000008177"/>
    </source>
</evidence>